<feature type="transmembrane region" description="Helical" evidence="9">
    <location>
        <begin position="96"/>
        <end position="115"/>
    </location>
</feature>
<keyword evidence="7" id="KW-0675">Receptor</keyword>
<evidence type="ECO:0000313" key="12">
    <source>
        <dbReference type="EMBL" id="CAF1039403.1"/>
    </source>
</evidence>
<dbReference type="InterPro" id="IPR017452">
    <property type="entry name" value="GPCR_Rhodpsn_7TM"/>
</dbReference>
<feature type="transmembrane region" description="Helical" evidence="9">
    <location>
        <begin position="229"/>
        <end position="252"/>
    </location>
</feature>
<keyword evidence="6 9" id="KW-0472">Membrane</keyword>
<evidence type="ECO:0000313" key="15">
    <source>
        <dbReference type="Proteomes" id="UP000663882"/>
    </source>
</evidence>
<organism evidence="11 15">
    <name type="scientific">Rotaria sordida</name>
    <dbReference type="NCBI Taxonomy" id="392033"/>
    <lineage>
        <taxon>Eukaryota</taxon>
        <taxon>Metazoa</taxon>
        <taxon>Spiralia</taxon>
        <taxon>Gnathifera</taxon>
        <taxon>Rotifera</taxon>
        <taxon>Eurotatoria</taxon>
        <taxon>Bdelloidea</taxon>
        <taxon>Philodinida</taxon>
        <taxon>Philodinidae</taxon>
        <taxon>Rotaria</taxon>
    </lineage>
</organism>
<dbReference type="Gene3D" id="1.20.1070.10">
    <property type="entry name" value="Rhodopsin 7-helix transmembrane proteins"/>
    <property type="match status" value="1"/>
</dbReference>
<evidence type="ECO:0000256" key="9">
    <source>
        <dbReference type="SAM" id="Phobius"/>
    </source>
</evidence>
<dbReference type="SUPFAM" id="SSF81321">
    <property type="entry name" value="Family A G protein-coupled receptor-like"/>
    <property type="match status" value="1"/>
</dbReference>
<evidence type="ECO:0000256" key="5">
    <source>
        <dbReference type="ARBA" id="ARBA00023040"/>
    </source>
</evidence>
<feature type="transmembrane region" description="Helical" evidence="9">
    <location>
        <begin position="135"/>
        <end position="154"/>
    </location>
</feature>
<comment type="caution">
    <text evidence="11">The sequence shown here is derived from an EMBL/GenBank/DDBJ whole genome shotgun (WGS) entry which is preliminary data.</text>
</comment>
<dbReference type="GO" id="GO:0004930">
    <property type="term" value="F:G protein-coupled receptor activity"/>
    <property type="evidence" value="ECO:0007669"/>
    <property type="project" value="UniProtKB-KW"/>
</dbReference>
<dbReference type="EMBL" id="CAJOAX010005925">
    <property type="protein sequence ID" value="CAF3964597.1"/>
    <property type="molecule type" value="Genomic_DNA"/>
</dbReference>
<dbReference type="AlphaFoldDB" id="A0A813W925"/>
<evidence type="ECO:0000256" key="6">
    <source>
        <dbReference type="ARBA" id="ARBA00023136"/>
    </source>
</evidence>
<dbReference type="Proteomes" id="UP000663836">
    <property type="component" value="Unassembled WGS sequence"/>
</dbReference>
<evidence type="ECO:0000313" key="14">
    <source>
        <dbReference type="EMBL" id="CAF3964597.1"/>
    </source>
</evidence>
<comment type="subcellular location">
    <subcellularLocation>
        <location evidence="1">Cell membrane</location>
        <topology evidence="1">Multi-pass membrane protein</topology>
    </subcellularLocation>
</comment>
<dbReference type="EMBL" id="CAJNOT010000628">
    <property type="protein sequence ID" value="CAF1039403.1"/>
    <property type="molecule type" value="Genomic_DNA"/>
</dbReference>
<dbReference type="CDD" id="cd00637">
    <property type="entry name" value="7tm_classA_rhodopsin-like"/>
    <property type="match status" value="1"/>
</dbReference>
<feature type="transmembrane region" description="Helical" evidence="9">
    <location>
        <begin position="21"/>
        <end position="42"/>
    </location>
</feature>
<keyword evidence="4 9" id="KW-1133">Transmembrane helix</keyword>
<gene>
    <name evidence="13" type="ORF">JBS370_LOCUS13773</name>
    <name evidence="14" type="ORF">OTI717_LOCUS27093</name>
    <name evidence="11" type="ORF">RFH988_LOCUS6536</name>
    <name evidence="12" type="ORF">ZHD862_LOCUS14465</name>
</gene>
<dbReference type="EMBL" id="CAJNOO010000197">
    <property type="protein sequence ID" value="CAF0852572.1"/>
    <property type="molecule type" value="Genomic_DNA"/>
</dbReference>
<evidence type="ECO:0000256" key="1">
    <source>
        <dbReference type="ARBA" id="ARBA00004651"/>
    </source>
</evidence>
<evidence type="ECO:0000256" key="7">
    <source>
        <dbReference type="ARBA" id="ARBA00023170"/>
    </source>
</evidence>
<keyword evidence="8" id="KW-0807">Transducer</keyword>
<dbReference type="Proteomes" id="UP000663823">
    <property type="component" value="Unassembled WGS sequence"/>
</dbReference>
<feature type="domain" description="G-protein coupled receptors family 1 profile" evidence="10">
    <location>
        <begin position="33"/>
        <end position="287"/>
    </location>
</feature>
<keyword evidence="3 9" id="KW-0812">Transmembrane</keyword>
<proteinExistence type="predicted"/>
<dbReference type="Proteomes" id="UP000663864">
    <property type="component" value="Unassembled WGS sequence"/>
</dbReference>
<keyword evidence="2" id="KW-1003">Cell membrane</keyword>
<accession>A0A813W925</accession>
<evidence type="ECO:0000259" key="10">
    <source>
        <dbReference type="PROSITE" id="PS50262"/>
    </source>
</evidence>
<sequence>MTFENYSTIINIESWFIPFDILMIMCTVLAIVLALIFLLTIILDKTCHTVPMMLVANSCLAEFMFGSDVLGMALFTFQNDFHQIYYPDSLCIFRGYLGYIVTILQNYSFLLQAIYRYIIVIYPTRLFWQSIRFQVYLILATWIFGFICPLPYVFSHEIKYNIDNKICQIPLQLSFLTIYNALCVYMIPVLLIILIYFKLVRYIQDMRKHVTPANILYRAQLELKMVRRIVILVMGIVTIGFPYALFVFISFFTTPPKYHFRIAYIFVDTSMAFVMIALFQFTEPLKISIMKRIIRQTNVIIPAIT</sequence>
<keyword evidence="5" id="KW-0297">G-protein coupled receptor</keyword>
<protein>
    <recommendedName>
        <fullName evidence="10">G-protein coupled receptors family 1 profile domain-containing protein</fullName>
    </recommendedName>
</protein>
<dbReference type="PANTHER" id="PTHR24228:SF59">
    <property type="entry name" value="NEUROPEPTIDE RECEPTOR 15"/>
    <property type="match status" value="1"/>
</dbReference>
<feature type="transmembrane region" description="Helical" evidence="9">
    <location>
        <begin position="258"/>
        <end position="282"/>
    </location>
</feature>
<evidence type="ECO:0000256" key="2">
    <source>
        <dbReference type="ARBA" id="ARBA00022475"/>
    </source>
</evidence>
<dbReference type="OrthoDB" id="10000605at2759"/>
<evidence type="ECO:0000256" key="3">
    <source>
        <dbReference type="ARBA" id="ARBA00022692"/>
    </source>
</evidence>
<evidence type="ECO:0000256" key="8">
    <source>
        <dbReference type="ARBA" id="ARBA00023224"/>
    </source>
</evidence>
<dbReference type="GO" id="GO:0005886">
    <property type="term" value="C:plasma membrane"/>
    <property type="evidence" value="ECO:0007669"/>
    <property type="project" value="UniProtKB-SubCell"/>
</dbReference>
<feature type="transmembrane region" description="Helical" evidence="9">
    <location>
        <begin position="54"/>
        <end position="76"/>
    </location>
</feature>
<evidence type="ECO:0000256" key="4">
    <source>
        <dbReference type="ARBA" id="ARBA00022989"/>
    </source>
</evidence>
<dbReference type="EMBL" id="CAJOBD010001203">
    <property type="protein sequence ID" value="CAF3772653.1"/>
    <property type="molecule type" value="Genomic_DNA"/>
</dbReference>
<dbReference type="PROSITE" id="PS50262">
    <property type="entry name" value="G_PROTEIN_RECEP_F1_2"/>
    <property type="match status" value="1"/>
</dbReference>
<feature type="transmembrane region" description="Helical" evidence="9">
    <location>
        <begin position="174"/>
        <end position="197"/>
    </location>
</feature>
<name>A0A813W925_9BILA</name>
<evidence type="ECO:0000313" key="13">
    <source>
        <dbReference type="EMBL" id="CAF3772653.1"/>
    </source>
</evidence>
<reference evidence="11" key="1">
    <citation type="submission" date="2021-02" db="EMBL/GenBank/DDBJ databases">
        <authorList>
            <person name="Nowell W R."/>
        </authorList>
    </citation>
    <scope>NUCLEOTIDE SEQUENCE</scope>
</reference>
<dbReference type="Proteomes" id="UP000663882">
    <property type="component" value="Unassembled WGS sequence"/>
</dbReference>
<dbReference type="PANTHER" id="PTHR24228">
    <property type="entry name" value="B2 BRADYKININ RECEPTOR/ANGIOTENSIN II RECEPTOR"/>
    <property type="match status" value="1"/>
</dbReference>
<evidence type="ECO:0000313" key="11">
    <source>
        <dbReference type="EMBL" id="CAF0852572.1"/>
    </source>
</evidence>